<dbReference type="Proteomes" id="UP000828390">
    <property type="component" value="Unassembled WGS sequence"/>
</dbReference>
<reference evidence="1" key="2">
    <citation type="submission" date="2020-11" db="EMBL/GenBank/DDBJ databases">
        <authorList>
            <person name="McCartney M.A."/>
            <person name="Auch B."/>
            <person name="Kono T."/>
            <person name="Mallez S."/>
            <person name="Becker A."/>
            <person name="Gohl D.M."/>
            <person name="Silverstein K.A.T."/>
            <person name="Koren S."/>
            <person name="Bechman K.B."/>
            <person name="Herman A."/>
            <person name="Abrahante J.E."/>
            <person name="Garbe J."/>
        </authorList>
    </citation>
    <scope>NUCLEOTIDE SEQUENCE</scope>
    <source>
        <strain evidence="1">Duluth1</strain>
        <tissue evidence="1">Whole animal</tissue>
    </source>
</reference>
<accession>A0A9D3YD04</accession>
<comment type="caution">
    <text evidence="1">The sequence shown here is derived from an EMBL/GenBank/DDBJ whole genome shotgun (WGS) entry which is preliminary data.</text>
</comment>
<keyword evidence="2" id="KW-1185">Reference proteome</keyword>
<proteinExistence type="predicted"/>
<sequence>MISLVGVQSWILLFQKLQVVQREDFRRAYHLLGKTVIDTIRFICMNWRIIDVTDIHCHQGDSLQN</sequence>
<dbReference type="EMBL" id="JAIWYP010000016">
    <property type="protein sequence ID" value="KAH3697587.1"/>
    <property type="molecule type" value="Genomic_DNA"/>
</dbReference>
<evidence type="ECO:0000313" key="2">
    <source>
        <dbReference type="Proteomes" id="UP000828390"/>
    </source>
</evidence>
<gene>
    <name evidence="1" type="ORF">DPMN_085090</name>
</gene>
<name>A0A9D3YD04_DREPO</name>
<organism evidence="1 2">
    <name type="scientific">Dreissena polymorpha</name>
    <name type="common">Zebra mussel</name>
    <name type="synonym">Mytilus polymorpha</name>
    <dbReference type="NCBI Taxonomy" id="45954"/>
    <lineage>
        <taxon>Eukaryota</taxon>
        <taxon>Metazoa</taxon>
        <taxon>Spiralia</taxon>
        <taxon>Lophotrochozoa</taxon>
        <taxon>Mollusca</taxon>
        <taxon>Bivalvia</taxon>
        <taxon>Autobranchia</taxon>
        <taxon>Heteroconchia</taxon>
        <taxon>Euheterodonta</taxon>
        <taxon>Imparidentia</taxon>
        <taxon>Neoheterodontei</taxon>
        <taxon>Myida</taxon>
        <taxon>Dreissenoidea</taxon>
        <taxon>Dreissenidae</taxon>
        <taxon>Dreissena</taxon>
    </lineage>
</organism>
<dbReference type="AlphaFoldDB" id="A0A9D3YD04"/>
<protein>
    <submittedName>
        <fullName evidence="1">Uncharacterized protein</fullName>
    </submittedName>
</protein>
<evidence type="ECO:0000313" key="1">
    <source>
        <dbReference type="EMBL" id="KAH3697587.1"/>
    </source>
</evidence>
<reference evidence="1" key="1">
    <citation type="journal article" date="2019" name="bioRxiv">
        <title>The Genome of the Zebra Mussel, Dreissena polymorpha: A Resource for Invasive Species Research.</title>
        <authorList>
            <person name="McCartney M.A."/>
            <person name="Auch B."/>
            <person name="Kono T."/>
            <person name="Mallez S."/>
            <person name="Zhang Y."/>
            <person name="Obille A."/>
            <person name="Becker A."/>
            <person name="Abrahante J.E."/>
            <person name="Garbe J."/>
            <person name="Badalamenti J.P."/>
            <person name="Herman A."/>
            <person name="Mangelson H."/>
            <person name="Liachko I."/>
            <person name="Sullivan S."/>
            <person name="Sone E.D."/>
            <person name="Koren S."/>
            <person name="Silverstein K.A.T."/>
            <person name="Beckman K.B."/>
            <person name="Gohl D.M."/>
        </authorList>
    </citation>
    <scope>NUCLEOTIDE SEQUENCE</scope>
    <source>
        <strain evidence="1">Duluth1</strain>
        <tissue evidence="1">Whole animal</tissue>
    </source>
</reference>